<sequence length="184" mass="21104">MPIHYRQREPLWRPAAQKGWQLPRDLAPWILDQGSLTARLQAHCQGQFDVQLLNQGWGQARPSELLVLKCPSRQKMLVREVILKGRGENWVFARSLVPYTSLTGRLKALKYLDNKPLGALLFQDPSMRRDPLEAAAICAEHQYLHPDLKLPVAVDLWGRRSVFYIDKNPLLVSEVFLPDFLASL</sequence>
<evidence type="ECO:0000313" key="5">
    <source>
        <dbReference type="EMBL" id="MFC4361220.1"/>
    </source>
</evidence>
<comment type="subcellular location">
    <subcellularLocation>
        <location evidence="4">Cytoplasm</location>
    </subcellularLocation>
</comment>
<feature type="binding site" evidence="4">
    <location>
        <position position="79"/>
    </location>
    <ligand>
        <name>substrate</name>
    </ligand>
</feature>
<keyword evidence="2 4" id="KW-0831">Ubiquinone biosynthesis</keyword>
<evidence type="ECO:0000256" key="2">
    <source>
        <dbReference type="ARBA" id="ARBA00022688"/>
    </source>
</evidence>
<evidence type="ECO:0000256" key="3">
    <source>
        <dbReference type="ARBA" id="ARBA00023239"/>
    </source>
</evidence>
<dbReference type="Pfam" id="PF04345">
    <property type="entry name" value="Chor_lyase"/>
    <property type="match status" value="1"/>
</dbReference>
<accession>A0ABV8UZX1</accession>
<dbReference type="PANTHER" id="PTHR38683:SF1">
    <property type="entry name" value="CHORISMATE PYRUVATE-LYASE"/>
    <property type="match status" value="1"/>
</dbReference>
<keyword evidence="1 4" id="KW-0963">Cytoplasm</keyword>
<dbReference type="Gene3D" id="3.40.1410.10">
    <property type="entry name" value="Chorismate lyase-like"/>
    <property type="match status" value="1"/>
</dbReference>
<name>A0ABV8UZX1_9GAMM</name>
<dbReference type="Proteomes" id="UP001595840">
    <property type="component" value="Unassembled WGS sequence"/>
</dbReference>
<protein>
    <recommendedName>
        <fullName evidence="4">Probable chorismate pyruvate-lyase</fullName>
        <shortName evidence="4">CL</shortName>
        <shortName evidence="4">CPL</shortName>
        <ecNumber evidence="4">4.1.3.40</ecNumber>
    </recommendedName>
</protein>
<feature type="binding site" evidence="4">
    <location>
        <position position="174"/>
    </location>
    <ligand>
        <name>substrate</name>
    </ligand>
</feature>
<dbReference type="EC" id="4.1.3.40" evidence="4"/>
<comment type="pathway">
    <text evidence="4">Cofactor biosynthesis; ubiquinone biosynthesis.</text>
</comment>
<proteinExistence type="inferred from homology"/>
<gene>
    <name evidence="4" type="primary">ubiC</name>
    <name evidence="5" type="ORF">ACFOX3_02840</name>
</gene>
<evidence type="ECO:0000313" key="6">
    <source>
        <dbReference type="Proteomes" id="UP001595840"/>
    </source>
</evidence>
<keyword evidence="6" id="KW-1185">Reference proteome</keyword>
<keyword evidence="3 4" id="KW-0456">Lyase</keyword>
<dbReference type="EMBL" id="JBHSCX010000003">
    <property type="protein sequence ID" value="MFC4361220.1"/>
    <property type="molecule type" value="Genomic_DNA"/>
</dbReference>
<comment type="caution">
    <text evidence="5">The sequence shown here is derived from an EMBL/GenBank/DDBJ whole genome shotgun (WGS) entry which is preliminary data.</text>
</comment>
<dbReference type="InterPro" id="IPR007440">
    <property type="entry name" value="Chorismate--pyruvate_lyase"/>
</dbReference>
<dbReference type="SUPFAM" id="SSF64288">
    <property type="entry name" value="Chorismate lyase-like"/>
    <property type="match status" value="1"/>
</dbReference>
<comment type="caution">
    <text evidence="4">Lacks conserved residue(s) required for the propagation of feature annotation.</text>
</comment>
<dbReference type="PANTHER" id="PTHR38683">
    <property type="entry name" value="CHORISMATE PYRUVATE-LYASE"/>
    <property type="match status" value="1"/>
</dbReference>
<keyword evidence="4" id="KW-0670">Pyruvate</keyword>
<comment type="function">
    <text evidence="4">Removes the pyruvyl group from chorismate, with concomitant aromatization of the ring, to provide 4-hydroxybenzoate (4HB) for the ubiquinone pathway.</text>
</comment>
<dbReference type="HAMAP" id="MF_01632">
    <property type="entry name" value="UbiC"/>
    <property type="match status" value="1"/>
</dbReference>
<organism evidence="5 6">
    <name type="scientific">Simiduia curdlanivorans</name>
    <dbReference type="NCBI Taxonomy" id="1492769"/>
    <lineage>
        <taxon>Bacteria</taxon>
        <taxon>Pseudomonadati</taxon>
        <taxon>Pseudomonadota</taxon>
        <taxon>Gammaproteobacteria</taxon>
        <taxon>Cellvibrionales</taxon>
        <taxon>Cellvibrionaceae</taxon>
        <taxon>Simiduia</taxon>
    </lineage>
</organism>
<evidence type="ECO:0000256" key="1">
    <source>
        <dbReference type="ARBA" id="ARBA00022490"/>
    </source>
</evidence>
<dbReference type="GO" id="GO:0016829">
    <property type="term" value="F:lyase activity"/>
    <property type="evidence" value="ECO:0007669"/>
    <property type="project" value="UniProtKB-KW"/>
</dbReference>
<evidence type="ECO:0000256" key="4">
    <source>
        <dbReference type="HAMAP-Rule" id="MF_01632"/>
    </source>
</evidence>
<dbReference type="InterPro" id="IPR028978">
    <property type="entry name" value="Chorismate_lyase_/UTRA_dom_sf"/>
</dbReference>
<dbReference type="RefSeq" id="WP_290260097.1">
    <property type="nucleotide sequence ID" value="NZ_JAUFQG010000004.1"/>
</dbReference>
<comment type="similarity">
    <text evidence="4">Belongs to the UbiC family.</text>
</comment>
<comment type="catalytic activity">
    <reaction evidence="4">
        <text>chorismate = 4-hydroxybenzoate + pyruvate</text>
        <dbReference type="Rhea" id="RHEA:16505"/>
        <dbReference type="ChEBI" id="CHEBI:15361"/>
        <dbReference type="ChEBI" id="CHEBI:17879"/>
        <dbReference type="ChEBI" id="CHEBI:29748"/>
        <dbReference type="EC" id="4.1.3.40"/>
    </reaction>
</comment>
<reference evidence="6" key="1">
    <citation type="journal article" date="2019" name="Int. J. Syst. Evol. Microbiol.">
        <title>The Global Catalogue of Microorganisms (GCM) 10K type strain sequencing project: providing services to taxonomists for standard genome sequencing and annotation.</title>
        <authorList>
            <consortium name="The Broad Institute Genomics Platform"/>
            <consortium name="The Broad Institute Genome Sequencing Center for Infectious Disease"/>
            <person name="Wu L."/>
            <person name="Ma J."/>
        </authorList>
    </citation>
    <scope>NUCLEOTIDE SEQUENCE [LARGE SCALE GENOMIC DNA]</scope>
    <source>
        <strain evidence="6">CECT 8570</strain>
    </source>
</reference>
<feature type="binding site" evidence="4">
    <location>
        <position position="117"/>
    </location>
    <ligand>
        <name>substrate</name>
    </ligand>
</feature>